<dbReference type="EMBL" id="FUXM01000006">
    <property type="protein sequence ID" value="SJZ75858.1"/>
    <property type="molecule type" value="Genomic_DNA"/>
</dbReference>
<dbReference type="AlphaFoldDB" id="A0A1T4NAN3"/>
<proteinExistence type="predicted"/>
<name>A0A1T4NAN3_9FIRM</name>
<gene>
    <name evidence="1" type="ORF">SAMN02745885_00848</name>
</gene>
<evidence type="ECO:0000313" key="1">
    <source>
        <dbReference type="EMBL" id="SJZ75858.1"/>
    </source>
</evidence>
<accession>A0A1T4NAN3</accession>
<evidence type="ECO:0000313" key="2">
    <source>
        <dbReference type="Proteomes" id="UP000189933"/>
    </source>
</evidence>
<dbReference type="Proteomes" id="UP000189933">
    <property type="component" value="Unassembled WGS sequence"/>
</dbReference>
<sequence length="117" mass="13030">MLLKVDKRISMFIAVILSLILLATPAMAGYVTADFFKKNSSLDYTEITGKELESLAEEALKKQDVRILLDKLTGGSYEVSEKRAANYVYSKKQGNVLILTIKGSKDIQLVTQILMVK</sequence>
<protein>
    <submittedName>
        <fullName evidence="1">Uncharacterized protein</fullName>
    </submittedName>
</protein>
<reference evidence="2" key="1">
    <citation type="submission" date="2017-02" db="EMBL/GenBank/DDBJ databases">
        <authorList>
            <person name="Varghese N."/>
            <person name="Submissions S."/>
        </authorList>
    </citation>
    <scope>NUCLEOTIDE SEQUENCE [LARGE SCALE GENOMIC DNA]</scope>
    <source>
        <strain evidence="2">DSM 16521</strain>
    </source>
</reference>
<organism evidence="1 2">
    <name type="scientific">Carboxydocella sporoproducens DSM 16521</name>
    <dbReference type="NCBI Taxonomy" id="1121270"/>
    <lineage>
        <taxon>Bacteria</taxon>
        <taxon>Bacillati</taxon>
        <taxon>Bacillota</taxon>
        <taxon>Clostridia</taxon>
        <taxon>Eubacteriales</taxon>
        <taxon>Clostridiales Family XVI. Incertae Sedis</taxon>
        <taxon>Carboxydocella</taxon>
    </lineage>
</organism>
<dbReference type="RefSeq" id="WP_078664948.1">
    <property type="nucleotide sequence ID" value="NZ_FUXM01000006.1"/>
</dbReference>
<keyword evidence="2" id="KW-1185">Reference proteome</keyword>